<dbReference type="InterPro" id="IPR051224">
    <property type="entry name" value="NiCoT_RcnA"/>
</dbReference>
<keyword evidence="10" id="KW-0921">Nickel transport</keyword>
<feature type="chain" id="PRO_5045765737" description="Nickel/cobalt efflux system" evidence="14">
    <location>
        <begin position="20"/>
        <end position="369"/>
    </location>
</feature>
<evidence type="ECO:0000256" key="13">
    <source>
        <dbReference type="RuleBase" id="RU362101"/>
    </source>
</evidence>
<keyword evidence="5" id="KW-1003">Cell membrane</keyword>
<evidence type="ECO:0000313" key="15">
    <source>
        <dbReference type="EMBL" id="MDQ0517479.1"/>
    </source>
</evidence>
<evidence type="ECO:0000256" key="1">
    <source>
        <dbReference type="ARBA" id="ARBA00002510"/>
    </source>
</evidence>
<feature type="transmembrane region" description="Helical" evidence="13">
    <location>
        <begin position="72"/>
        <end position="92"/>
    </location>
</feature>
<comment type="caution">
    <text evidence="15">The sequence shown here is derived from an EMBL/GenBank/DDBJ whole genome shotgun (WGS) entry which is preliminary data.</text>
</comment>
<dbReference type="InterPro" id="IPR011541">
    <property type="entry name" value="Ni/Co_transpt_high_affinity"/>
</dbReference>
<gene>
    <name evidence="15" type="ORF">QO015_003092</name>
</gene>
<evidence type="ECO:0000256" key="10">
    <source>
        <dbReference type="ARBA" id="ARBA00023112"/>
    </source>
</evidence>
<keyword evidence="8 13" id="KW-1133">Transmembrane helix</keyword>
<evidence type="ECO:0000256" key="2">
    <source>
        <dbReference type="ARBA" id="ARBA00004651"/>
    </source>
</evidence>
<evidence type="ECO:0000256" key="8">
    <source>
        <dbReference type="ARBA" id="ARBA00022989"/>
    </source>
</evidence>
<evidence type="ECO:0000313" key="16">
    <source>
        <dbReference type="Proteomes" id="UP001223743"/>
    </source>
</evidence>
<dbReference type="Proteomes" id="UP001223743">
    <property type="component" value="Unassembled WGS sequence"/>
</dbReference>
<feature type="transmembrane region" description="Helical" evidence="13">
    <location>
        <begin position="113"/>
        <end position="139"/>
    </location>
</feature>
<dbReference type="PANTHER" id="PTHR40659">
    <property type="entry name" value="NICKEL/COBALT EFFLUX SYSTEM RCNA"/>
    <property type="match status" value="1"/>
</dbReference>
<proteinExistence type="inferred from homology"/>
<evidence type="ECO:0000256" key="4">
    <source>
        <dbReference type="ARBA" id="ARBA00022448"/>
    </source>
</evidence>
<organism evidence="15 16">
    <name type="scientific">Kaistia geumhonensis</name>
    <dbReference type="NCBI Taxonomy" id="410839"/>
    <lineage>
        <taxon>Bacteria</taxon>
        <taxon>Pseudomonadati</taxon>
        <taxon>Pseudomonadota</taxon>
        <taxon>Alphaproteobacteria</taxon>
        <taxon>Hyphomicrobiales</taxon>
        <taxon>Kaistiaceae</taxon>
        <taxon>Kaistia</taxon>
    </lineage>
</organism>
<keyword evidence="6" id="KW-0533">Nickel</keyword>
<keyword evidence="4 13" id="KW-0813">Transport</keyword>
<evidence type="ECO:0000256" key="12">
    <source>
        <dbReference type="ARBA" id="ARBA00023285"/>
    </source>
</evidence>
<evidence type="ECO:0000256" key="5">
    <source>
        <dbReference type="ARBA" id="ARBA00022475"/>
    </source>
</evidence>
<accession>A0ABU0M934</accession>
<feature type="transmembrane region" description="Helical" evidence="13">
    <location>
        <begin position="151"/>
        <end position="169"/>
    </location>
</feature>
<comment type="similarity">
    <text evidence="13">Belongs to the NiCoT transporter (TC 2.A.52) family.</text>
</comment>
<evidence type="ECO:0000256" key="6">
    <source>
        <dbReference type="ARBA" id="ARBA00022596"/>
    </source>
</evidence>
<evidence type="ECO:0000256" key="11">
    <source>
        <dbReference type="ARBA" id="ARBA00023136"/>
    </source>
</evidence>
<dbReference type="EMBL" id="JAUSWJ010000001">
    <property type="protein sequence ID" value="MDQ0517479.1"/>
    <property type="molecule type" value="Genomic_DNA"/>
</dbReference>
<evidence type="ECO:0000256" key="3">
    <source>
        <dbReference type="ARBA" id="ARBA00022426"/>
    </source>
</evidence>
<dbReference type="Pfam" id="PF03824">
    <property type="entry name" value="NicO"/>
    <property type="match status" value="2"/>
</dbReference>
<keyword evidence="12" id="KW-0170">Cobalt</keyword>
<evidence type="ECO:0000256" key="7">
    <source>
        <dbReference type="ARBA" id="ARBA00022692"/>
    </source>
</evidence>
<dbReference type="RefSeq" id="WP_266283198.1">
    <property type="nucleotide sequence ID" value="NZ_JAPKNF010000002.1"/>
</dbReference>
<evidence type="ECO:0000256" key="9">
    <source>
        <dbReference type="ARBA" id="ARBA00023065"/>
    </source>
</evidence>
<feature type="transmembrane region" description="Helical" evidence="13">
    <location>
        <begin position="295"/>
        <end position="321"/>
    </location>
</feature>
<feature type="transmembrane region" description="Helical" evidence="13">
    <location>
        <begin position="267"/>
        <end position="289"/>
    </location>
</feature>
<comment type="subcellular location">
    <subcellularLocation>
        <location evidence="2 13">Cell membrane</location>
        <topology evidence="2 13">Multi-pass membrane protein</topology>
    </subcellularLocation>
</comment>
<evidence type="ECO:0000256" key="14">
    <source>
        <dbReference type="SAM" id="SignalP"/>
    </source>
</evidence>
<comment type="function">
    <text evidence="1">Efflux system for nickel and cobalt.</text>
</comment>
<reference evidence="15 16" key="1">
    <citation type="submission" date="2023-07" db="EMBL/GenBank/DDBJ databases">
        <title>Genomic Encyclopedia of Type Strains, Phase IV (KMG-IV): sequencing the most valuable type-strain genomes for metagenomic binning, comparative biology and taxonomic classification.</title>
        <authorList>
            <person name="Goeker M."/>
        </authorList>
    </citation>
    <scope>NUCLEOTIDE SEQUENCE [LARGE SCALE GENOMIC DNA]</scope>
    <source>
        <strain evidence="15 16">B1-1</strain>
    </source>
</reference>
<keyword evidence="14" id="KW-0732">Signal</keyword>
<sequence>MRRLALALAALLAPALVQAAPSPFGIATPDGGGTVAWAGPLRGFFVWIAAEQSSFYRALTAALSAFADNPHAAFILIGLSLAYGVFHAVGPGHGKAVIASYLLATGDTLKRGIAISFASAFVQALTAIVVVTIGAVVLNVTAVTMTRATDALEIASFALIAICGVWLLWSKTLGRHGDEAGPAPHVHDASCAINHGRLGLSGTNLSGNLGSGLGRNLGGAPRLAFSATPVSASSASAAAVSSFACDCAHGHAPDPSTLTAPLTLRSAWTAILAVGIRPCSGAVIVLVFALSQKLWWVGILSVLAMALGTGVTVAVLAAIAVKAKDIALRVSNRGESPIALRVMRGVEIAAAAGILLFGLAMLGGALAGL</sequence>
<keyword evidence="11 13" id="KW-0472">Membrane</keyword>
<protein>
    <recommendedName>
        <fullName evidence="13">Nickel/cobalt efflux system</fullName>
    </recommendedName>
</protein>
<name>A0ABU0M934_9HYPH</name>
<keyword evidence="16" id="KW-1185">Reference proteome</keyword>
<feature type="signal peptide" evidence="14">
    <location>
        <begin position="1"/>
        <end position="19"/>
    </location>
</feature>
<keyword evidence="7 13" id="KW-0812">Transmembrane</keyword>
<feature type="transmembrane region" description="Helical" evidence="13">
    <location>
        <begin position="342"/>
        <end position="367"/>
    </location>
</feature>
<keyword evidence="3" id="KW-0171">Cobalt transport</keyword>
<dbReference type="PANTHER" id="PTHR40659:SF1">
    <property type="entry name" value="NICKEL_COBALT EFFLUX SYSTEM RCNA"/>
    <property type="match status" value="1"/>
</dbReference>
<keyword evidence="9" id="KW-0406">Ion transport</keyword>